<protein>
    <submittedName>
        <fullName evidence="3">Thioesterase domain protein</fullName>
    </submittedName>
</protein>
<sequence>MIGREESIFLDRIKGDRPVIFCFHHAGENARVFNHWINSKMVDAVPVELPGRGIRLKERLSSDIKSICRETAACIFHEIGQGEKFVEFSLFGHSLGAIIAFGVACILRKKYRLHPCCLQISGRHAPQDEDPSPYRTSMGIAPLIEEIKKLGHTPSELLENREFLDFIIPTIFSDYALGESFVYENQMLDIPIYAYSGSKDRDADVDVMQHWEEVTSKKFRIRQFDGDHFYLFDQKNNVADQVVKDMLCCCKDLKMPISRMPAEMVCETGTI</sequence>
<comment type="similarity">
    <text evidence="1">Belongs to the thioesterase family.</text>
</comment>
<gene>
    <name evidence="3" type="ORF">HMP0721_1415</name>
</gene>
<dbReference type="STRING" id="887929.HMP0721_1415"/>
<accession>E6MHD0</accession>
<comment type="caution">
    <text evidence="3">The sequence shown here is derived from an EMBL/GenBank/DDBJ whole genome shotgun (WGS) entry which is preliminary data.</text>
</comment>
<dbReference type="EMBL" id="AEQN01000017">
    <property type="protein sequence ID" value="EFV01494.1"/>
    <property type="molecule type" value="Genomic_DNA"/>
</dbReference>
<dbReference type="PANTHER" id="PTHR11487:SF0">
    <property type="entry name" value="S-ACYL FATTY ACID SYNTHASE THIOESTERASE, MEDIUM CHAIN"/>
    <property type="match status" value="1"/>
</dbReference>
<dbReference type="OrthoDB" id="2213423at2"/>
<feature type="domain" description="Thioesterase" evidence="2">
    <location>
        <begin position="20"/>
        <end position="242"/>
    </location>
</feature>
<dbReference type="Pfam" id="PF00975">
    <property type="entry name" value="Thioesterase"/>
    <property type="match status" value="1"/>
</dbReference>
<dbReference type="HOGENOM" id="CLU_070456_2_0_9"/>
<proteinExistence type="inferred from homology"/>
<dbReference type="Gene3D" id="3.40.50.1820">
    <property type="entry name" value="alpha/beta hydrolase"/>
    <property type="match status" value="1"/>
</dbReference>
<evidence type="ECO:0000259" key="2">
    <source>
        <dbReference type="Pfam" id="PF00975"/>
    </source>
</evidence>
<dbReference type="RefSeq" id="WP_006598837.1">
    <property type="nucleotide sequence ID" value="NZ_GL622359.1"/>
</dbReference>
<dbReference type="InterPro" id="IPR001031">
    <property type="entry name" value="Thioesterase"/>
</dbReference>
<dbReference type="PANTHER" id="PTHR11487">
    <property type="entry name" value="THIOESTERASE"/>
    <property type="match status" value="1"/>
</dbReference>
<evidence type="ECO:0000256" key="1">
    <source>
        <dbReference type="ARBA" id="ARBA00007169"/>
    </source>
</evidence>
<dbReference type="eggNOG" id="COG3208">
    <property type="taxonomic scope" value="Bacteria"/>
</dbReference>
<evidence type="ECO:0000313" key="3">
    <source>
        <dbReference type="EMBL" id="EFV01494.1"/>
    </source>
</evidence>
<organism evidence="3 4">
    <name type="scientific">Pseudoramibacter alactolyticus ATCC 23263</name>
    <dbReference type="NCBI Taxonomy" id="887929"/>
    <lineage>
        <taxon>Bacteria</taxon>
        <taxon>Bacillati</taxon>
        <taxon>Bacillota</taxon>
        <taxon>Clostridia</taxon>
        <taxon>Eubacteriales</taxon>
        <taxon>Eubacteriaceae</taxon>
        <taxon>Pseudoramibacter</taxon>
    </lineage>
</organism>
<dbReference type="InterPro" id="IPR029058">
    <property type="entry name" value="AB_hydrolase_fold"/>
</dbReference>
<dbReference type="InterPro" id="IPR012223">
    <property type="entry name" value="TEII"/>
</dbReference>
<dbReference type="GO" id="GO:0008610">
    <property type="term" value="P:lipid biosynthetic process"/>
    <property type="evidence" value="ECO:0007669"/>
    <property type="project" value="TreeGrafter"/>
</dbReference>
<reference evidence="3 4" key="1">
    <citation type="submission" date="2010-12" db="EMBL/GenBank/DDBJ databases">
        <authorList>
            <person name="Muzny D."/>
            <person name="Qin X."/>
            <person name="Deng J."/>
            <person name="Jiang H."/>
            <person name="Liu Y."/>
            <person name="Qu J."/>
            <person name="Song X.-Z."/>
            <person name="Zhang L."/>
            <person name="Thornton R."/>
            <person name="Coyle M."/>
            <person name="Francisco L."/>
            <person name="Jackson L."/>
            <person name="Javaid M."/>
            <person name="Korchina V."/>
            <person name="Kovar C."/>
            <person name="Mata R."/>
            <person name="Mathew T."/>
            <person name="Ngo R."/>
            <person name="Nguyen L."/>
            <person name="Nguyen N."/>
            <person name="Okwuonu G."/>
            <person name="Ongeri F."/>
            <person name="Pham C."/>
            <person name="Simmons D."/>
            <person name="Wilczek-Boney K."/>
            <person name="Hale W."/>
            <person name="Jakkamsetti A."/>
            <person name="Pham P."/>
            <person name="Ruth R."/>
            <person name="San Lucas F."/>
            <person name="Warren J."/>
            <person name="Zhang J."/>
            <person name="Zhao Z."/>
            <person name="Zhou C."/>
            <person name="Zhu D."/>
            <person name="Lee S."/>
            <person name="Bess C."/>
            <person name="Blankenburg K."/>
            <person name="Forbes L."/>
            <person name="Fu Q."/>
            <person name="Gubbala S."/>
            <person name="Hirani K."/>
            <person name="Jayaseelan J.C."/>
            <person name="Lara F."/>
            <person name="Munidasa M."/>
            <person name="Palculict T."/>
            <person name="Patil S."/>
            <person name="Pu L.-L."/>
            <person name="Saada N."/>
            <person name="Tang L."/>
            <person name="Weissenberger G."/>
            <person name="Zhu Y."/>
            <person name="Hemphill L."/>
            <person name="Shang Y."/>
            <person name="Youmans B."/>
            <person name="Ayvaz T."/>
            <person name="Ross M."/>
            <person name="Santibanez J."/>
            <person name="Aqrawi P."/>
            <person name="Gross S."/>
            <person name="Joshi V."/>
            <person name="Fowler G."/>
            <person name="Nazareth L."/>
            <person name="Reid J."/>
            <person name="Worley K."/>
            <person name="Petrosino J."/>
            <person name="Highlander S."/>
            <person name="Gibbs R."/>
        </authorList>
    </citation>
    <scope>NUCLEOTIDE SEQUENCE [LARGE SCALE GENOMIC DNA]</scope>
    <source>
        <strain evidence="3 4">ATCC 23263</strain>
    </source>
</reference>
<dbReference type="SUPFAM" id="SSF53474">
    <property type="entry name" value="alpha/beta-Hydrolases"/>
    <property type="match status" value="1"/>
</dbReference>
<keyword evidence="4" id="KW-1185">Reference proteome</keyword>
<dbReference type="AlphaFoldDB" id="E6MHD0"/>
<name>E6MHD0_9FIRM</name>
<dbReference type="Proteomes" id="UP000004754">
    <property type="component" value="Unassembled WGS sequence"/>
</dbReference>
<evidence type="ECO:0000313" key="4">
    <source>
        <dbReference type="Proteomes" id="UP000004754"/>
    </source>
</evidence>